<keyword evidence="2 3" id="KW-0378">Hydrolase</keyword>
<keyword evidence="5" id="KW-1185">Reference proteome</keyword>
<accession>A0A0L6JR87</accession>
<proteinExistence type="inferred from homology"/>
<sequence length="161" mass="17248">MHENIKVGMADYKATSHPSILVTLGLGSCVGIALYEPSTRIIGLAHIMLPTSKIAKAAVNEAKFADTAIVKLVEEMVKLGANRRIIKAKLAGGAQMFNFTDSSDNIRIGLRNIEASRNVLAQLGIPIVSEDVGGNHGRTIELYSDDGKLLIKTVGFGINYI</sequence>
<protein>
    <recommendedName>
        <fullName evidence="3">Probable chemoreceptor glutamine deamidase CheD</fullName>
        <ecNumber evidence="3">3.5.1.44</ecNumber>
    </recommendedName>
</protein>
<dbReference type="GO" id="GO:0050568">
    <property type="term" value="F:protein-glutamine glutaminase activity"/>
    <property type="evidence" value="ECO:0007669"/>
    <property type="project" value="UniProtKB-UniRule"/>
</dbReference>
<dbReference type="InterPro" id="IPR005659">
    <property type="entry name" value="Chemorcpt_Glu_NH3ase_CheD"/>
</dbReference>
<keyword evidence="1 3" id="KW-0145">Chemotaxis</keyword>
<organism evidence="4 5">
    <name type="scientific">Pseudobacteroides cellulosolvens ATCC 35603 = DSM 2933</name>
    <dbReference type="NCBI Taxonomy" id="398512"/>
    <lineage>
        <taxon>Bacteria</taxon>
        <taxon>Bacillati</taxon>
        <taxon>Bacillota</taxon>
        <taxon>Clostridia</taxon>
        <taxon>Eubacteriales</taxon>
        <taxon>Oscillospiraceae</taxon>
        <taxon>Pseudobacteroides</taxon>
    </lineage>
</organism>
<reference evidence="5" key="1">
    <citation type="submission" date="2015-07" db="EMBL/GenBank/DDBJ databases">
        <title>Near-Complete Genome Sequence of the Cellulolytic Bacterium Bacteroides (Pseudobacteroides) cellulosolvens ATCC 35603.</title>
        <authorList>
            <person name="Dassa B."/>
            <person name="Utturkar S.M."/>
            <person name="Klingeman D.M."/>
            <person name="Hurt R.A."/>
            <person name="Keller M."/>
            <person name="Xu J."/>
            <person name="Reddy Y.H.K."/>
            <person name="Borovok I."/>
            <person name="Grinberg I.R."/>
            <person name="Lamed R."/>
            <person name="Zhivin O."/>
            <person name="Bayer E.A."/>
            <person name="Brown S.D."/>
        </authorList>
    </citation>
    <scope>NUCLEOTIDE SEQUENCE [LARGE SCALE GENOMIC DNA]</scope>
    <source>
        <strain evidence="5">DSM 2933</strain>
    </source>
</reference>
<evidence type="ECO:0000313" key="4">
    <source>
        <dbReference type="EMBL" id="KNY28356.1"/>
    </source>
</evidence>
<dbReference type="PANTHER" id="PTHR35147">
    <property type="entry name" value="CHEMORECEPTOR GLUTAMINE DEAMIDASE CHED-RELATED"/>
    <property type="match status" value="1"/>
</dbReference>
<comment type="caution">
    <text evidence="4">The sequence shown here is derived from an EMBL/GenBank/DDBJ whole genome shotgun (WGS) entry which is preliminary data.</text>
</comment>
<evidence type="ECO:0000256" key="2">
    <source>
        <dbReference type="ARBA" id="ARBA00022801"/>
    </source>
</evidence>
<dbReference type="SUPFAM" id="SSF64438">
    <property type="entry name" value="CNF1/YfiH-like putative cysteine hydrolases"/>
    <property type="match status" value="1"/>
</dbReference>
<dbReference type="EC" id="3.5.1.44" evidence="3"/>
<dbReference type="PATRIC" id="fig|398512.5.peg.3804"/>
<dbReference type="CDD" id="cd16352">
    <property type="entry name" value="CheD"/>
    <property type="match status" value="1"/>
</dbReference>
<evidence type="ECO:0000256" key="1">
    <source>
        <dbReference type="ARBA" id="ARBA00022500"/>
    </source>
</evidence>
<dbReference type="eggNOG" id="COG1871">
    <property type="taxonomic scope" value="Bacteria"/>
</dbReference>
<dbReference type="STRING" id="398512.Bccel_3630"/>
<dbReference type="EMBL" id="LGTC01000001">
    <property type="protein sequence ID" value="KNY28356.1"/>
    <property type="molecule type" value="Genomic_DNA"/>
</dbReference>
<dbReference type="InterPro" id="IPR011324">
    <property type="entry name" value="Cytotoxic_necrot_fac-like_cat"/>
</dbReference>
<evidence type="ECO:0000313" key="5">
    <source>
        <dbReference type="Proteomes" id="UP000036923"/>
    </source>
</evidence>
<dbReference type="GO" id="GO:0006935">
    <property type="term" value="P:chemotaxis"/>
    <property type="evidence" value="ECO:0007669"/>
    <property type="project" value="UniProtKB-UniRule"/>
</dbReference>
<dbReference type="Gene3D" id="3.30.1330.200">
    <property type="match status" value="1"/>
</dbReference>
<dbReference type="HAMAP" id="MF_01440">
    <property type="entry name" value="CheD"/>
    <property type="match status" value="1"/>
</dbReference>
<dbReference type="InterPro" id="IPR038592">
    <property type="entry name" value="CheD-like_sf"/>
</dbReference>
<dbReference type="AlphaFoldDB" id="A0A0L6JR87"/>
<dbReference type="PROSITE" id="PS51257">
    <property type="entry name" value="PROKAR_LIPOPROTEIN"/>
    <property type="match status" value="1"/>
</dbReference>
<name>A0A0L6JR87_9FIRM</name>
<comment type="function">
    <text evidence="3">Probably deamidates glutamine residues to glutamate on methyl-accepting chemotaxis receptors (MCPs), playing an important role in chemotaxis.</text>
</comment>
<comment type="similarity">
    <text evidence="3">Belongs to the CheD family.</text>
</comment>
<evidence type="ECO:0000256" key="3">
    <source>
        <dbReference type="HAMAP-Rule" id="MF_01440"/>
    </source>
</evidence>
<gene>
    <name evidence="3" type="primary">cheD</name>
    <name evidence="4" type="ORF">Bccel_3630</name>
</gene>
<dbReference type="Proteomes" id="UP000036923">
    <property type="component" value="Unassembled WGS sequence"/>
</dbReference>
<dbReference type="RefSeq" id="WP_036938617.1">
    <property type="nucleotide sequence ID" value="NZ_JQKC01000007.1"/>
</dbReference>
<dbReference type="PANTHER" id="PTHR35147:SF1">
    <property type="entry name" value="CHEMORECEPTOR GLUTAMINE DEAMIDASE CHED-RELATED"/>
    <property type="match status" value="1"/>
</dbReference>
<comment type="catalytic activity">
    <reaction evidence="3">
        <text>L-glutaminyl-[protein] + H2O = L-glutamyl-[protein] + NH4(+)</text>
        <dbReference type="Rhea" id="RHEA:16441"/>
        <dbReference type="Rhea" id="RHEA-COMP:10207"/>
        <dbReference type="Rhea" id="RHEA-COMP:10208"/>
        <dbReference type="ChEBI" id="CHEBI:15377"/>
        <dbReference type="ChEBI" id="CHEBI:28938"/>
        <dbReference type="ChEBI" id="CHEBI:29973"/>
        <dbReference type="ChEBI" id="CHEBI:30011"/>
        <dbReference type="EC" id="3.5.1.44"/>
    </reaction>
</comment>
<dbReference type="Pfam" id="PF03975">
    <property type="entry name" value="CheD"/>
    <property type="match status" value="1"/>
</dbReference>